<dbReference type="KEGG" id="rmar:GBA65_17330"/>
<dbReference type="PROSITE" id="PS00070">
    <property type="entry name" value="ALDEHYDE_DEHYDR_CYS"/>
    <property type="match status" value="1"/>
</dbReference>
<dbReference type="PANTHER" id="PTHR43720">
    <property type="entry name" value="2-AMINOMUCONIC SEMIALDEHYDE DEHYDROGENASE"/>
    <property type="match status" value="1"/>
</dbReference>
<dbReference type="InterPro" id="IPR016162">
    <property type="entry name" value="Ald_DH_N"/>
</dbReference>
<evidence type="ECO:0000259" key="4">
    <source>
        <dbReference type="Pfam" id="PF00171"/>
    </source>
</evidence>
<dbReference type="Pfam" id="PF00171">
    <property type="entry name" value="Aldedh"/>
    <property type="match status" value="1"/>
</dbReference>
<dbReference type="Proteomes" id="UP000502706">
    <property type="component" value="Chromosome"/>
</dbReference>
<feature type="domain" description="Aldehyde dehydrogenase" evidence="4">
    <location>
        <begin position="22"/>
        <end position="482"/>
    </location>
</feature>
<evidence type="ECO:0000256" key="2">
    <source>
        <dbReference type="ARBA" id="ARBA00023002"/>
    </source>
</evidence>
<dbReference type="EMBL" id="CP045121">
    <property type="protein sequence ID" value="QIN79992.1"/>
    <property type="molecule type" value="Genomic_DNA"/>
</dbReference>
<dbReference type="InterPro" id="IPR015590">
    <property type="entry name" value="Aldehyde_DH_dom"/>
</dbReference>
<accession>A0A6G8Q0K0</accession>
<reference evidence="5 6" key="1">
    <citation type="submission" date="2019-10" db="EMBL/GenBank/DDBJ databases">
        <title>Rubrobacter sp nov SCSIO 52915 isolated from a deep-sea sediment in the South China Sea.</title>
        <authorList>
            <person name="Chen R.W."/>
        </authorList>
    </citation>
    <scope>NUCLEOTIDE SEQUENCE [LARGE SCALE GENOMIC DNA]</scope>
    <source>
        <strain evidence="5 6">SCSIO 52915</strain>
    </source>
</reference>
<evidence type="ECO:0000313" key="6">
    <source>
        <dbReference type="Proteomes" id="UP000502706"/>
    </source>
</evidence>
<organism evidence="5 6">
    <name type="scientific">Rubrobacter marinus</name>
    <dbReference type="NCBI Taxonomy" id="2653852"/>
    <lineage>
        <taxon>Bacteria</taxon>
        <taxon>Bacillati</taxon>
        <taxon>Actinomycetota</taxon>
        <taxon>Rubrobacteria</taxon>
        <taxon>Rubrobacterales</taxon>
        <taxon>Rubrobacteraceae</taxon>
        <taxon>Rubrobacter</taxon>
    </lineage>
</organism>
<dbReference type="Gene3D" id="3.40.309.10">
    <property type="entry name" value="Aldehyde Dehydrogenase, Chain A, domain 2"/>
    <property type="match status" value="1"/>
</dbReference>
<dbReference type="InterPro" id="IPR016160">
    <property type="entry name" value="Ald_DH_CS_CYS"/>
</dbReference>
<dbReference type="SUPFAM" id="SSF53720">
    <property type="entry name" value="ALDH-like"/>
    <property type="match status" value="1"/>
</dbReference>
<protein>
    <submittedName>
        <fullName evidence="5">Aldehyde dehydrogenase family protein</fullName>
    </submittedName>
</protein>
<dbReference type="PANTHER" id="PTHR43720:SF2">
    <property type="entry name" value="2-AMINOMUCONIC SEMIALDEHYDE DEHYDROGENASE"/>
    <property type="match status" value="1"/>
</dbReference>
<dbReference type="RefSeq" id="WP_166397667.1">
    <property type="nucleotide sequence ID" value="NZ_CP045121.1"/>
</dbReference>
<dbReference type="InterPro" id="IPR016163">
    <property type="entry name" value="Ald_DH_C"/>
</dbReference>
<dbReference type="GO" id="GO:0016620">
    <property type="term" value="F:oxidoreductase activity, acting on the aldehyde or oxo group of donors, NAD or NADP as acceptor"/>
    <property type="evidence" value="ECO:0007669"/>
    <property type="project" value="InterPro"/>
</dbReference>
<keyword evidence="2" id="KW-0560">Oxidoreductase</keyword>
<dbReference type="Gene3D" id="3.40.605.10">
    <property type="entry name" value="Aldehyde Dehydrogenase, Chain A, domain 1"/>
    <property type="match status" value="1"/>
</dbReference>
<name>A0A6G8Q0K0_9ACTN</name>
<evidence type="ECO:0000256" key="3">
    <source>
        <dbReference type="ARBA" id="ARBA00023027"/>
    </source>
</evidence>
<dbReference type="FunFam" id="3.40.605.10:FF:000001">
    <property type="entry name" value="Aldehyde dehydrogenase 1"/>
    <property type="match status" value="1"/>
</dbReference>
<comment type="similarity">
    <text evidence="1">Belongs to the aldehyde dehydrogenase family.</text>
</comment>
<dbReference type="FunFam" id="3.40.309.10:FF:000012">
    <property type="entry name" value="Betaine aldehyde dehydrogenase"/>
    <property type="match status" value="1"/>
</dbReference>
<gene>
    <name evidence="5" type="ORF">GBA65_17330</name>
</gene>
<dbReference type="InterPro" id="IPR016161">
    <property type="entry name" value="Ald_DH/histidinol_DH"/>
</dbReference>
<sequence length="487" mass="52242">MEKPWFEVEHYIGGEFVGGGNGFDVRYPATNEVIGTAPEGKEAEVDAAVGAAQEAFGKWGRMGAGERRLMLKRFAEGIRARADELARVESWDVGRPIRENTHGYVLRVAANIEFFADFVVTHGSDAYPMDTGYINYVLHQPVGVAGLITPWNVPMMLSTWKIGPALAFGNTVVLKPAELTPIGAWKLAQIAHESGLPPGVFNVVQGFGPDSAGAYLTAHPDVDLISFTGETTTGKAIMKSATDTLKRVSAEMGGKGPNVIFADADVDKAVQTSLRSSFFNQGEFCLAGSRIMVQRPLYEEFLEKFAAAAKGLKPGDPFDESTSLGSLIGPEHLEKVEGFLNGRSPAFHSGAEVRLGGDRPDLGAPFDGGNYLNATIVADVKPEDRISQEEVFGPVATAMPFDEEDEAISLANGVSYGLSAVVQTRDLGRAVRVAGAIDAGTVWVNDFFVRDLRVPFGGMKSSGMGREGGVYSREFFTEAKTVCLSNK</sequence>
<dbReference type="CDD" id="cd07093">
    <property type="entry name" value="ALDH_F8_HMSADH"/>
    <property type="match status" value="1"/>
</dbReference>
<evidence type="ECO:0000256" key="1">
    <source>
        <dbReference type="ARBA" id="ARBA00009986"/>
    </source>
</evidence>
<dbReference type="AlphaFoldDB" id="A0A6G8Q0K0"/>
<proteinExistence type="inferred from homology"/>
<keyword evidence="6" id="KW-1185">Reference proteome</keyword>
<keyword evidence="3" id="KW-0520">NAD</keyword>
<evidence type="ECO:0000313" key="5">
    <source>
        <dbReference type="EMBL" id="QIN79992.1"/>
    </source>
</evidence>